<dbReference type="PROSITE" id="PS50089">
    <property type="entry name" value="ZF_RING_2"/>
    <property type="match status" value="1"/>
</dbReference>
<keyword evidence="2 4" id="KW-0863">Zinc-finger</keyword>
<protein>
    <submittedName>
        <fullName evidence="8">Uncharacterized protein LOC136071880</fullName>
    </submittedName>
</protein>
<proteinExistence type="predicted"/>
<dbReference type="InterPro" id="IPR013083">
    <property type="entry name" value="Znf_RING/FYVE/PHD"/>
</dbReference>
<evidence type="ECO:0000256" key="5">
    <source>
        <dbReference type="SAM" id="MobiDB-lite"/>
    </source>
</evidence>
<gene>
    <name evidence="8" type="primary">LOC136071880</name>
</gene>
<organism evidence="7 8">
    <name type="scientific">Hydra vulgaris</name>
    <name type="common">Hydra</name>
    <name type="synonym">Hydra attenuata</name>
    <dbReference type="NCBI Taxonomy" id="6087"/>
    <lineage>
        <taxon>Eukaryota</taxon>
        <taxon>Metazoa</taxon>
        <taxon>Cnidaria</taxon>
        <taxon>Hydrozoa</taxon>
        <taxon>Hydroidolina</taxon>
        <taxon>Anthoathecata</taxon>
        <taxon>Aplanulata</taxon>
        <taxon>Hydridae</taxon>
        <taxon>Hydra</taxon>
    </lineage>
</organism>
<dbReference type="PANTHER" id="PTHR45931:SF3">
    <property type="entry name" value="RING ZINC FINGER-CONTAINING PROTEIN"/>
    <property type="match status" value="1"/>
</dbReference>
<feature type="compositionally biased region" description="Basic and acidic residues" evidence="5">
    <location>
        <begin position="228"/>
        <end position="239"/>
    </location>
</feature>
<evidence type="ECO:0000313" key="7">
    <source>
        <dbReference type="Proteomes" id="UP001652625"/>
    </source>
</evidence>
<dbReference type="Pfam" id="PF13639">
    <property type="entry name" value="zf-RING_2"/>
    <property type="match status" value="1"/>
</dbReference>
<keyword evidence="3" id="KW-0862">Zinc</keyword>
<feature type="domain" description="RING-type" evidence="6">
    <location>
        <begin position="323"/>
        <end position="364"/>
    </location>
</feature>
<keyword evidence="7" id="KW-1185">Reference proteome</keyword>
<reference evidence="8" key="1">
    <citation type="submission" date="2025-08" db="UniProtKB">
        <authorList>
            <consortium name="RefSeq"/>
        </authorList>
    </citation>
    <scope>IDENTIFICATION</scope>
</reference>
<dbReference type="GeneID" id="136071880"/>
<dbReference type="PANTHER" id="PTHR45931">
    <property type="entry name" value="SI:CH211-59O9.10"/>
    <property type="match status" value="1"/>
</dbReference>
<sequence length="371" mass="42591">MNPMQRPSTLSETAHIASFALLSSSCACCKGRCQYRYTVPCSTLQYCSPLCSSQVQIPQAVCLTALSTQLIPQVQMASCCCQQQVQSVMPLIQPTSSFSRCHHQQTHSSSNLVRRVHLTSDNVTYPTPYYATSFVPLPNTHHSWEPTTGYRGSQYSQQYDMHLRNNETHAPEYHSHIHHHVNRNHPLTMCTRDSTSEVFSLVGYTSHVYFETGRYITPTSLCSNRSSGNREGHRSESRFHMRQSSRTSSYPYPQIIHPVSYQYPTFPTSRTFPYLISVEAEPINDWETQEKHKFGLKKEQIEMLPHYTLTKYSMADFTADERCVICMCEYAVEEKLRILPCAHEFHSECVDQWLETSSTCPICRHVVDESQ</sequence>
<evidence type="ECO:0000256" key="2">
    <source>
        <dbReference type="ARBA" id="ARBA00022771"/>
    </source>
</evidence>
<feature type="region of interest" description="Disordered" evidence="5">
    <location>
        <begin position="223"/>
        <end position="246"/>
    </location>
</feature>
<name>A0ABM4BWC1_HYDVU</name>
<dbReference type="InterPro" id="IPR051834">
    <property type="entry name" value="RING_finger_E3_ligase"/>
</dbReference>
<dbReference type="Gene3D" id="3.30.40.10">
    <property type="entry name" value="Zinc/RING finger domain, C3HC4 (zinc finger)"/>
    <property type="match status" value="1"/>
</dbReference>
<dbReference type="Proteomes" id="UP001652625">
    <property type="component" value="Chromosome 05"/>
</dbReference>
<keyword evidence="1" id="KW-0479">Metal-binding</keyword>
<dbReference type="SMART" id="SM00184">
    <property type="entry name" value="RING"/>
    <property type="match status" value="1"/>
</dbReference>
<dbReference type="InterPro" id="IPR001841">
    <property type="entry name" value="Znf_RING"/>
</dbReference>
<evidence type="ECO:0000256" key="1">
    <source>
        <dbReference type="ARBA" id="ARBA00022723"/>
    </source>
</evidence>
<dbReference type="SUPFAM" id="SSF57850">
    <property type="entry name" value="RING/U-box"/>
    <property type="match status" value="1"/>
</dbReference>
<dbReference type="RefSeq" id="XP_065653525.1">
    <property type="nucleotide sequence ID" value="XM_065797453.1"/>
</dbReference>
<evidence type="ECO:0000259" key="6">
    <source>
        <dbReference type="PROSITE" id="PS50089"/>
    </source>
</evidence>
<evidence type="ECO:0000313" key="8">
    <source>
        <dbReference type="RefSeq" id="XP_065653525.1"/>
    </source>
</evidence>
<dbReference type="PROSITE" id="PS51257">
    <property type="entry name" value="PROKAR_LIPOPROTEIN"/>
    <property type="match status" value="1"/>
</dbReference>
<evidence type="ECO:0000256" key="3">
    <source>
        <dbReference type="ARBA" id="ARBA00022833"/>
    </source>
</evidence>
<accession>A0ABM4BWC1</accession>
<evidence type="ECO:0000256" key="4">
    <source>
        <dbReference type="PROSITE-ProRule" id="PRU00175"/>
    </source>
</evidence>